<accession>A0A450SKL0</accession>
<gene>
    <name evidence="1" type="ORF">BECKFW1821B_GA0114236_10175</name>
</gene>
<proteinExistence type="predicted"/>
<dbReference type="AlphaFoldDB" id="A0A450SKL0"/>
<reference evidence="1" key="1">
    <citation type="submission" date="2019-02" db="EMBL/GenBank/DDBJ databases">
        <authorList>
            <person name="Gruber-Vodicka R. H."/>
            <person name="Seah K. B. B."/>
        </authorList>
    </citation>
    <scope>NUCLEOTIDE SEQUENCE</scope>
    <source>
        <strain evidence="1">BECK_BZ106</strain>
    </source>
</reference>
<dbReference type="EMBL" id="CAADFD010000017">
    <property type="protein sequence ID" value="VFJ54072.1"/>
    <property type="molecule type" value="Genomic_DNA"/>
</dbReference>
<protein>
    <submittedName>
        <fullName evidence="1">Uncharacterized protein</fullName>
    </submittedName>
</protein>
<sequence length="68" mass="8006">MYHYYVNDNAQSTGEHEVHRIGCSFMPAHGNKTYLGHFSNCQEAILRARQIYWKVDGCYYCSRDCHTK</sequence>
<name>A0A450SKL0_9GAMM</name>
<evidence type="ECO:0000313" key="1">
    <source>
        <dbReference type="EMBL" id="VFJ54072.1"/>
    </source>
</evidence>
<organism evidence="1">
    <name type="scientific">Candidatus Kentrum sp. FW</name>
    <dbReference type="NCBI Taxonomy" id="2126338"/>
    <lineage>
        <taxon>Bacteria</taxon>
        <taxon>Pseudomonadati</taxon>
        <taxon>Pseudomonadota</taxon>
        <taxon>Gammaproteobacteria</taxon>
        <taxon>Candidatus Kentrum</taxon>
    </lineage>
</organism>